<dbReference type="InterPro" id="IPR036186">
    <property type="entry name" value="Serpin_sf"/>
</dbReference>
<dbReference type="Proteomes" id="UP001623349">
    <property type="component" value="Unassembled WGS sequence"/>
</dbReference>
<evidence type="ECO:0000256" key="1">
    <source>
        <dbReference type="RuleBase" id="RU000411"/>
    </source>
</evidence>
<dbReference type="InterPro" id="IPR023796">
    <property type="entry name" value="Serpin_dom"/>
</dbReference>
<dbReference type="CDD" id="cd19558">
    <property type="entry name" value="serpinA12_vaspin"/>
    <property type="match status" value="1"/>
</dbReference>
<name>A0ABQ0FF00_APOSI</name>
<comment type="caution">
    <text evidence="4">The sequence shown here is derived from an EMBL/GenBank/DDBJ whole genome shotgun (WGS) entry which is preliminary data.</text>
</comment>
<dbReference type="EMBL" id="BAAFST010000012">
    <property type="protein sequence ID" value="GAB1297751.1"/>
    <property type="molecule type" value="Genomic_DNA"/>
</dbReference>
<dbReference type="Gene3D" id="3.30.497.10">
    <property type="entry name" value="Antithrombin, subunit I, domain 2"/>
    <property type="match status" value="2"/>
</dbReference>
<protein>
    <submittedName>
        <fullName evidence="4">Serpin A12</fullName>
    </submittedName>
</protein>
<dbReference type="InterPro" id="IPR042185">
    <property type="entry name" value="Serpin_sf_2"/>
</dbReference>
<dbReference type="Pfam" id="PF00079">
    <property type="entry name" value="Serpin"/>
    <property type="match status" value="2"/>
</dbReference>
<keyword evidence="5" id="KW-1185">Reference proteome</keyword>
<organism evidence="4 5">
    <name type="scientific">Apodemus speciosus</name>
    <name type="common">Large Japanese field mouse</name>
    <dbReference type="NCBI Taxonomy" id="105296"/>
    <lineage>
        <taxon>Eukaryota</taxon>
        <taxon>Metazoa</taxon>
        <taxon>Chordata</taxon>
        <taxon>Craniata</taxon>
        <taxon>Vertebrata</taxon>
        <taxon>Euteleostomi</taxon>
        <taxon>Mammalia</taxon>
        <taxon>Eutheria</taxon>
        <taxon>Euarchontoglires</taxon>
        <taxon>Glires</taxon>
        <taxon>Rodentia</taxon>
        <taxon>Myomorpha</taxon>
        <taxon>Muroidea</taxon>
        <taxon>Muridae</taxon>
        <taxon>Murinae</taxon>
        <taxon>Apodemus</taxon>
    </lineage>
</organism>
<sequence>MNLMLSLGLFLAGLLTGKGFLQDRDAPDMYESPVRVQEWRGKKDARELARHNMEFGFKLLQRLASNSPQGNIFLSPVSISTAFSMLSLGAQSSTLEEIREGFNFKEMSDSDMHMGFHYLLHKLNRETQDIKMSVGNALFMDQKLRPQQRFLKLARTVYDADMVLTNFQDLENTQKDINKYISRKTHNRIKDMVKNIDPGTVMLLTNYIYFQGTSSRHGEGPYTTSPESGKMAATDQRGRWEFEFDPKQTKEEEFFIEKGKTVKVPMMFQRGMYDMAYDSQLSCTILEIPYRGNITATFVLPDDGKLELLEQGLQADIYAKWKSLLSKRLVDVWVPRLHISATYNMKKVLSRLGISKIFEENGDLTRISSHRSLKVGEAVHRAELKMDEKGTEGAAGSGAQTLPMETPRRMKLNKPFLVMTYEKLTPSMIFLARIYDPSGK</sequence>
<feature type="domain" description="Serpin" evidence="3">
    <location>
        <begin position="57"/>
        <end position="437"/>
    </location>
</feature>
<dbReference type="InterPro" id="IPR000215">
    <property type="entry name" value="Serpin_fam"/>
</dbReference>
<dbReference type="InterPro" id="IPR042178">
    <property type="entry name" value="Serpin_sf_1"/>
</dbReference>
<proteinExistence type="inferred from homology"/>
<dbReference type="SUPFAM" id="SSF56574">
    <property type="entry name" value="Serpins"/>
    <property type="match status" value="1"/>
</dbReference>
<gene>
    <name evidence="4" type="ORF">APTSU1_001298700</name>
</gene>
<feature type="signal peptide" evidence="2">
    <location>
        <begin position="1"/>
        <end position="19"/>
    </location>
</feature>
<evidence type="ECO:0000256" key="2">
    <source>
        <dbReference type="SAM" id="SignalP"/>
    </source>
</evidence>
<keyword evidence="2" id="KW-0732">Signal</keyword>
<comment type="similarity">
    <text evidence="1">Belongs to the serpin family.</text>
</comment>
<reference evidence="4 5" key="1">
    <citation type="submission" date="2024-08" db="EMBL/GenBank/DDBJ databases">
        <title>The draft genome of Apodemus speciosus.</title>
        <authorList>
            <person name="Nabeshima K."/>
            <person name="Suzuki S."/>
            <person name="Onuma M."/>
        </authorList>
    </citation>
    <scope>NUCLEOTIDE SEQUENCE [LARGE SCALE GENOMIC DNA]</scope>
    <source>
        <strain evidence="4">IB14-021</strain>
    </source>
</reference>
<dbReference type="PANTHER" id="PTHR11461:SF157">
    <property type="entry name" value="SERPIN A12"/>
    <property type="match status" value="1"/>
</dbReference>
<dbReference type="Gene3D" id="2.30.39.10">
    <property type="entry name" value="Alpha-1-antitrypsin, domain 1"/>
    <property type="match status" value="1"/>
</dbReference>
<evidence type="ECO:0000313" key="5">
    <source>
        <dbReference type="Proteomes" id="UP001623349"/>
    </source>
</evidence>
<evidence type="ECO:0000259" key="3">
    <source>
        <dbReference type="SMART" id="SM00093"/>
    </source>
</evidence>
<dbReference type="PANTHER" id="PTHR11461">
    <property type="entry name" value="SERINE PROTEASE INHIBITOR, SERPIN"/>
    <property type="match status" value="1"/>
</dbReference>
<evidence type="ECO:0000313" key="4">
    <source>
        <dbReference type="EMBL" id="GAB1297751.1"/>
    </source>
</evidence>
<feature type="chain" id="PRO_5046181114" evidence="2">
    <location>
        <begin position="20"/>
        <end position="440"/>
    </location>
</feature>
<dbReference type="SMART" id="SM00093">
    <property type="entry name" value="SERPIN"/>
    <property type="match status" value="1"/>
</dbReference>
<accession>A0ABQ0FF00</accession>